<evidence type="ECO:0000256" key="1">
    <source>
        <dbReference type="SAM" id="MobiDB-lite"/>
    </source>
</evidence>
<dbReference type="AlphaFoldDB" id="A0AAJ0MBX2"/>
<proteinExistence type="predicted"/>
<protein>
    <submittedName>
        <fullName evidence="2">Uncharacterized protein</fullName>
    </submittedName>
</protein>
<dbReference type="EMBL" id="JAUIQD010000005">
    <property type="protein sequence ID" value="KAK3348893.1"/>
    <property type="molecule type" value="Genomic_DNA"/>
</dbReference>
<sequence length="479" mass="53640">MAEISAPQKEVDFTQGFGSFNFAPPLFTSSDLIFRKPDKKIYIQEQPFASGPLPEQFPFKQLPPEIRRRIYKCFASELCNDENDGLDARYPNTGIRFFVTDRPFDSDKPEKDASFSIVVAGAPDQRNIDPRPGANEGRPINLLEMYKAIQTGEFEEDDPNLPPAWQNIRNSDANEPSSEEEAESSGVEGSESDWDSDEAEVAVNLRHGNIATSTQTNQLPTASQPRCAVMIKDRAQDNPHCLVHHYHWRGHPEKEGDRCYCDSIPPTHNSARRMAKCLCSYRPPSSYDHIRRLSQVSKQIAAELGECLWANAMVEFDGPEIFFTFAAERPAALRLIKGIVLRVDCIAGALDTTPVHLGGVLEFVSARMDVLSFGVRLYTFLDALRVKADADGAAPPWKKMAGWAPLFRALRTRAFTVRVTGLSEALPGVPARSNVRVDSELGGLIERAERSALDLWKPDCIREREEGEQVRYLRSRELA</sequence>
<reference evidence="2" key="1">
    <citation type="journal article" date="2023" name="Mol. Phylogenet. Evol.">
        <title>Genome-scale phylogeny and comparative genomics of the fungal order Sordariales.</title>
        <authorList>
            <person name="Hensen N."/>
            <person name="Bonometti L."/>
            <person name="Westerberg I."/>
            <person name="Brannstrom I.O."/>
            <person name="Guillou S."/>
            <person name="Cros-Aarteil S."/>
            <person name="Calhoun S."/>
            <person name="Haridas S."/>
            <person name="Kuo A."/>
            <person name="Mondo S."/>
            <person name="Pangilinan J."/>
            <person name="Riley R."/>
            <person name="LaButti K."/>
            <person name="Andreopoulos B."/>
            <person name="Lipzen A."/>
            <person name="Chen C."/>
            <person name="Yan M."/>
            <person name="Daum C."/>
            <person name="Ng V."/>
            <person name="Clum A."/>
            <person name="Steindorff A."/>
            <person name="Ohm R.A."/>
            <person name="Martin F."/>
            <person name="Silar P."/>
            <person name="Natvig D.O."/>
            <person name="Lalanne C."/>
            <person name="Gautier V."/>
            <person name="Ament-Velasquez S.L."/>
            <person name="Kruys A."/>
            <person name="Hutchinson M.I."/>
            <person name="Powell A.J."/>
            <person name="Barry K."/>
            <person name="Miller A.N."/>
            <person name="Grigoriev I.V."/>
            <person name="Debuchy R."/>
            <person name="Gladieux P."/>
            <person name="Hiltunen Thoren M."/>
            <person name="Johannesson H."/>
        </authorList>
    </citation>
    <scope>NUCLEOTIDE SEQUENCE</scope>
    <source>
        <strain evidence="2">CBS 955.72</strain>
    </source>
</reference>
<organism evidence="2 3">
    <name type="scientific">Lasiosphaeria hispida</name>
    <dbReference type="NCBI Taxonomy" id="260671"/>
    <lineage>
        <taxon>Eukaryota</taxon>
        <taxon>Fungi</taxon>
        <taxon>Dikarya</taxon>
        <taxon>Ascomycota</taxon>
        <taxon>Pezizomycotina</taxon>
        <taxon>Sordariomycetes</taxon>
        <taxon>Sordariomycetidae</taxon>
        <taxon>Sordariales</taxon>
        <taxon>Lasiosphaeriaceae</taxon>
        <taxon>Lasiosphaeria</taxon>
    </lineage>
</organism>
<reference evidence="2" key="2">
    <citation type="submission" date="2023-06" db="EMBL/GenBank/DDBJ databases">
        <authorList>
            <consortium name="Lawrence Berkeley National Laboratory"/>
            <person name="Haridas S."/>
            <person name="Hensen N."/>
            <person name="Bonometti L."/>
            <person name="Westerberg I."/>
            <person name="Brannstrom I.O."/>
            <person name="Guillou S."/>
            <person name="Cros-Aarteil S."/>
            <person name="Calhoun S."/>
            <person name="Kuo A."/>
            <person name="Mondo S."/>
            <person name="Pangilinan J."/>
            <person name="Riley R."/>
            <person name="Labutti K."/>
            <person name="Andreopoulos B."/>
            <person name="Lipzen A."/>
            <person name="Chen C."/>
            <person name="Yanf M."/>
            <person name="Daum C."/>
            <person name="Ng V."/>
            <person name="Clum A."/>
            <person name="Steindorff A."/>
            <person name="Ohm R."/>
            <person name="Martin F."/>
            <person name="Silar P."/>
            <person name="Natvig D."/>
            <person name="Lalanne C."/>
            <person name="Gautier V."/>
            <person name="Ament-Velasquez S.L."/>
            <person name="Kruys A."/>
            <person name="Hutchinson M.I."/>
            <person name="Powell A.J."/>
            <person name="Barry K."/>
            <person name="Miller A.N."/>
            <person name="Grigoriev I.V."/>
            <person name="Debuchy R."/>
            <person name="Gladieux P."/>
            <person name="Thoren M.H."/>
            <person name="Johannesson H."/>
        </authorList>
    </citation>
    <scope>NUCLEOTIDE SEQUENCE</scope>
    <source>
        <strain evidence="2">CBS 955.72</strain>
    </source>
</reference>
<name>A0AAJ0MBX2_9PEZI</name>
<dbReference type="Proteomes" id="UP001275084">
    <property type="component" value="Unassembled WGS sequence"/>
</dbReference>
<keyword evidence="3" id="KW-1185">Reference proteome</keyword>
<evidence type="ECO:0000313" key="2">
    <source>
        <dbReference type="EMBL" id="KAK3348893.1"/>
    </source>
</evidence>
<accession>A0AAJ0MBX2</accession>
<comment type="caution">
    <text evidence="2">The sequence shown here is derived from an EMBL/GenBank/DDBJ whole genome shotgun (WGS) entry which is preliminary data.</text>
</comment>
<feature type="region of interest" description="Disordered" evidence="1">
    <location>
        <begin position="154"/>
        <end position="197"/>
    </location>
</feature>
<gene>
    <name evidence="2" type="ORF">B0T25DRAFT_231346</name>
</gene>
<evidence type="ECO:0000313" key="3">
    <source>
        <dbReference type="Proteomes" id="UP001275084"/>
    </source>
</evidence>